<evidence type="ECO:0000313" key="2">
    <source>
        <dbReference type="EMBL" id="PIO37989.1"/>
    </source>
</evidence>
<dbReference type="AlphaFoldDB" id="A0A2G9SCW2"/>
<evidence type="ECO:0000256" key="1">
    <source>
        <dbReference type="SAM" id="Phobius"/>
    </source>
</evidence>
<protein>
    <submittedName>
        <fullName evidence="2">Uncharacterized protein</fullName>
    </submittedName>
</protein>
<feature type="transmembrane region" description="Helical" evidence="1">
    <location>
        <begin position="20"/>
        <end position="41"/>
    </location>
</feature>
<organism evidence="2 3">
    <name type="scientific">Aquarana catesbeiana</name>
    <name type="common">American bullfrog</name>
    <name type="synonym">Rana catesbeiana</name>
    <dbReference type="NCBI Taxonomy" id="8400"/>
    <lineage>
        <taxon>Eukaryota</taxon>
        <taxon>Metazoa</taxon>
        <taxon>Chordata</taxon>
        <taxon>Craniata</taxon>
        <taxon>Vertebrata</taxon>
        <taxon>Euteleostomi</taxon>
        <taxon>Amphibia</taxon>
        <taxon>Batrachia</taxon>
        <taxon>Anura</taxon>
        <taxon>Neobatrachia</taxon>
        <taxon>Ranoidea</taxon>
        <taxon>Ranidae</taxon>
        <taxon>Aquarana</taxon>
    </lineage>
</organism>
<proteinExistence type="predicted"/>
<accession>A0A2G9SCW2</accession>
<gene>
    <name evidence="2" type="ORF">AB205_0026770</name>
</gene>
<name>A0A2G9SCW2_AQUCT</name>
<dbReference type="Proteomes" id="UP000228934">
    <property type="component" value="Unassembled WGS sequence"/>
</dbReference>
<reference evidence="3" key="1">
    <citation type="journal article" date="2017" name="Nat. Commun.">
        <title>The North American bullfrog draft genome provides insight into hormonal regulation of long noncoding RNA.</title>
        <authorList>
            <person name="Hammond S.A."/>
            <person name="Warren R.L."/>
            <person name="Vandervalk B.P."/>
            <person name="Kucuk E."/>
            <person name="Khan H."/>
            <person name="Gibb E.A."/>
            <person name="Pandoh P."/>
            <person name="Kirk H."/>
            <person name="Zhao Y."/>
            <person name="Jones M."/>
            <person name="Mungall A.J."/>
            <person name="Coope R."/>
            <person name="Pleasance S."/>
            <person name="Moore R.A."/>
            <person name="Holt R.A."/>
            <person name="Round J.M."/>
            <person name="Ohora S."/>
            <person name="Walle B.V."/>
            <person name="Veldhoen N."/>
            <person name="Helbing C.C."/>
            <person name="Birol I."/>
        </authorList>
    </citation>
    <scope>NUCLEOTIDE SEQUENCE [LARGE SCALE GENOMIC DNA]</scope>
</reference>
<dbReference type="EMBL" id="KV925008">
    <property type="protein sequence ID" value="PIO37989.1"/>
    <property type="molecule type" value="Genomic_DNA"/>
</dbReference>
<keyword evidence="1" id="KW-0472">Membrane</keyword>
<keyword evidence="3" id="KW-1185">Reference proteome</keyword>
<evidence type="ECO:0000313" key="3">
    <source>
        <dbReference type="Proteomes" id="UP000228934"/>
    </source>
</evidence>
<sequence length="72" mass="8055">MHLGCWTGLKAYLNLKTNSVMQLTSPGCIGFYILGCFFSLFSPGSPASNTLPVLEWLHSLLHCIYERAMYPL</sequence>
<keyword evidence="1" id="KW-0812">Transmembrane</keyword>
<keyword evidence="1" id="KW-1133">Transmembrane helix</keyword>